<evidence type="ECO:0000256" key="1">
    <source>
        <dbReference type="SAM" id="SignalP"/>
    </source>
</evidence>
<accession>A0A411PJK1</accession>
<dbReference type="Gene3D" id="3.20.20.190">
    <property type="entry name" value="Phosphatidylinositol (PI) phosphodiesterase"/>
    <property type="match status" value="1"/>
</dbReference>
<feature type="domain" description="GP-PDE" evidence="2">
    <location>
        <begin position="87"/>
        <end position="383"/>
    </location>
</feature>
<dbReference type="PROSITE" id="PS51704">
    <property type="entry name" value="GP_PDE"/>
    <property type="match status" value="1"/>
</dbReference>
<evidence type="ECO:0000313" key="4">
    <source>
        <dbReference type="Proteomes" id="UP000291106"/>
    </source>
</evidence>
<reference evidence="3 4" key="1">
    <citation type="submission" date="2019-02" db="EMBL/GenBank/DDBJ databases">
        <title>Shewanella sp. D4-2 isolated from Dokdo Island.</title>
        <authorList>
            <person name="Baek K."/>
        </authorList>
    </citation>
    <scope>NUCLEOTIDE SEQUENCE [LARGE SCALE GENOMIC DNA]</scope>
    <source>
        <strain evidence="3 4">D4-2</strain>
    </source>
</reference>
<dbReference type="EMBL" id="CP036200">
    <property type="protein sequence ID" value="QBF83767.1"/>
    <property type="molecule type" value="Genomic_DNA"/>
</dbReference>
<name>A0A411PJK1_9GAMM</name>
<dbReference type="PROSITE" id="PS51257">
    <property type="entry name" value="PROKAR_LIPOPROTEIN"/>
    <property type="match status" value="1"/>
</dbReference>
<feature type="signal peptide" evidence="1">
    <location>
        <begin position="1"/>
        <end position="28"/>
    </location>
</feature>
<dbReference type="Pfam" id="PF03009">
    <property type="entry name" value="GDPD"/>
    <property type="match status" value="1"/>
</dbReference>
<gene>
    <name evidence="3" type="ORF">EXU30_14500</name>
</gene>
<keyword evidence="4" id="KW-1185">Reference proteome</keyword>
<proteinExistence type="predicted"/>
<feature type="chain" id="PRO_5019101840" evidence="1">
    <location>
        <begin position="29"/>
        <end position="489"/>
    </location>
</feature>
<dbReference type="GO" id="GO:0006629">
    <property type="term" value="P:lipid metabolic process"/>
    <property type="evidence" value="ECO:0007669"/>
    <property type="project" value="InterPro"/>
</dbReference>
<dbReference type="KEGG" id="smai:EXU30_14500"/>
<dbReference type="PANTHER" id="PTHR46211:SF1">
    <property type="entry name" value="GLYCEROPHOSPHODIESTER PHOSPHODIESTERASE, CYTOPLASMIC"/>
    <property type="match status" value="1"/>
</dbReference>
<dbReference type="InterPro" id="IPR030395">
    <property type="entry name" value="GP_PDE_dom"/>
</dbReference>
<dbReference type="InterPro" id="IPR017946">
    <property type="entry name" value="PLC-like_Pdiesterase_TIM-brl"/>
</dbReference>
<sequence>MTNRLQRGLYCCLLSLTTIWLISGCSSAPEPIKPATEKRPAALANFPLDSQFRGKDTVDIQLALADRNLYLNINDEIKMLSTEQCALDISAHRGDFRQPESGQMAIASALVDNFNSVEIDVMLLRDGTWVNHHDEETGRATVHYTGEKYKLNRMNLKQYTELKLRDKHTRELVNIRPITALEAFQTFAYYRHRGQSLNVEIKSSANVERLTELNQMLLTYVGQGHFYYSADDIRTLEKLRDINPNVYLGLVQKAHPTSVDILLADMKKGVKNDAYYLDNQRNFERGHRYGTKRYRSRYQDHTSSAALNKIQQKLGSHSGLHLDIRSFMQTPAVKARAKQRGMRVYTYTINGTAYHQQQLQRLTSNQLPNGAIVDATPFEVCQRLFSAAKPKGHYQPSSAMGKYIASLPIDADFTQFAQMQGYQSEGYYISLNHGLKRIAHTNVAVAAEHKTPDTSKDEPFRFPTISDEKIERNNGETIIITLPSKHNEQ</sequence>
<dbReference type="GO" id="GO:0008081">
    <property type="term" value="F:phosphoric diester hydrolase activity"/>
    <property type="evidence" value="ECO:0007669"/>
    <property type="project" value="InterPro"/>
</dbReference>
<evidence type="ECO:0000313" key="3">
    <source>
        <dbReference type="EMBL" id="QBF83767.1"/>
    </source>
</evidence>
<organism evidence="3 4">
    <name type="scientific">Shewanella maritima</name>
    <dbReference type="NCBI Taxonomy" id="2520507"/>
    <lineage>
        <taxon>Bacteria</taxon>
        <taxon>Pseudomonadati</taxon>
        <taxon>Pseudomonadota</taxon>
        <taxon>Gammaproteobacteria</taxon>
        <taxon>Alteromonadales</taxon>
        <taxon>Shewanellaceae</taxon>
        <taxon>Shewanella</taxon>
    </lineage>
</organism>
<dbReference type="OrthoDB" id="8662332at2"/>
<dbReference type="PANTHER" id="PTHR46211">
    <property type="entry name" value="GLYCEROPHOSPHORYL DIESTER PHOSPHODIESTERASE"/>
    <property type="match status" value="1"/>
</dbReference>
<keyword evidence="1" id="KW-0732">Signal</keyword>
<protein>
    <submittedName>
        <fullName evidence="3">Glycerophosphodiester phosphodiesterase</fullName>
    </submittedName>
</protein>
<evidence type="ECO:0000259" key="2">
    <source>
        <dbReference type="PROSITE" id="PS51704"/>
    </source>
</evidence>
<dbReference type="RefSeq" id="WP_130601209.1">
    <property type="nucleotide sequence ID" value="NZ_CP036200.1"/>
</dbReference>
<dbReference type="AlphaFoldDB" id="A0A411PJK1"/>
<dbReference type="SUPFAM" id="SSF51695">
    <property type="entry name" value="PLC-like phosphodiesterases"/>
    <property type="match status" value="1"/>
</dbReference>
<dbReference type="Proteomes" id="UP000291106">
    <property type="component" value="Chromosome"/>
</dbReference>